<evidence type="ECO:0000313" key="5">
    <source>
        <dbReference type="EMBL" id="EDP45493.1"/>
    </source>
</evidence>
<protein>
    <submittedName>
        <fullName evidence="5">Uncharacterized protein</fullName>
    </submittedName>
</protein>
<keyword evidence="1 3" id="KW-0853">WD repeat</keyword>
<dbReference type="InterPro" id="IPR019775">
    <property type="entry name" value="WD40_repeat_CS"/>
</dbReference>
<dbReference type="SMART" id="SM00320">
    <property type="entry name" value="WD40"/>
    <property type="match status" value="5"/>
</dbReference>
<feature type="compositionally biased region" description="Basic and acidic residues" evidence="4">
    <location>
        <begin position="535"/>
        <end position="545"/>
    </location>
</feature>
<accession>A8PTU9</accession>
<dbReference type="PANTHER" id="PTHR44675">
    <property type="entry name" value="PAK1 INTERACTING PROTEIN 1"/>
    <property type="match status" value="1"/>
</dbReference>
<dbReference type="InParanoid" id="A8PTU9"/>
<dbReference type="OMA" id="KLHQMKY"/>
<feature type="compositionally biased region" description="Polar residues" evidence="4">
    <location>
        <begin position="79"/>
        <end position="90"/>
    </location>
</feature>
<dbReference type="PROSITE" id="PS50294">
    <property type="entry name" value="WD_REPEATS_REGION"/>
    <property type="match status" value="2"/>
</dbReference>
<dbReference type="PANTHER" id="PTHR44675:SF1">
    <property type="entry name" value="P21-ACTIVATED PROTEIN KINASE-INTERACTING PROTEIN 1"/>
    <property type="match status" value="1"/>
</dbReference>
<feature type="repeat" description="WD" evidence="3">
    <location>
        <begin position="233"/>
        <end position="273"/>
    </location>
</feature>
<dbReference type="Proteomes" id="UP000008837">
    <property type="component" value="Unassembled WGS sequence"/>
</dbReference>
<dbReference type="OrthoDB" id="308449at2759"/>
<keyword evidence="2" id="KW-0677">Repeat</keyword>
<dbReference type="InterPro" id="IPR051959">
    <property type="entry name" value="PAK1-Kinase_Regulator"/>
</dbReference>
<dbReference type="PROSITE" id="PS50082">
    <property type="entry name" value="WD_REPEATS_2"/>
    <property type="match status" value="3"/>
</dbReference>
<dbReference type="RefSeq" id="XP_001732707.1">
    <property type="nucleotide sequence ID" value="XM_001732655.1"/>
</dbReference>
<keyword evidence="6" id="KW-1185">Reference proteome</keyword>
<dbReference type="KEGG" id="mgl:MGL_0482"/>
<evidence type="ECO:0000313" key="6">
    <source>
        <dbReference type="Proteomes" id="UP000008837"/>
    </source>
</evidence>
<evidence type="ECO:0000256" key="3">
    <source>
        <dbReference type="PROSITE-ProRule" id="PRU00221"/>
    </source>
</evidence>
<evidence type="ECO:0000256" key="1">
    <source>
        <dbReference type="ARBA" id="ARBA00022574"/>
    </source>
</evidence>
<reference evidence="5 6" key="1">
    <citation type="journal article" date="2007" name="Proc. Natl. Acad. Sci. U.S.A.">
        <title>Dandruff-associated Malassezia genomes reveal convergent and divergent virulence traits shared with plant and human fungal pathogens.</title>
        <authorList>
            <person name="Xu J."/>
            <person name="Saunders C.W."/>
            <person name="Hu P."/>
            <person name="Grant R.A."/>
            <person name="Boekhout T."/>
            <person name="Kuramae E.E."/>
            <person name="Kronstad J.W."/>
            <person name="Deangelis Y.M."/>
            <person name="Reeder N.L."/>
            <person name="Johnstone K.R."/>
            <person name="Leland M."/>
            <person name="Fieno A.M."/>
            <person name="Begley W.M."/>
            <person name="Sun Y."/>
            <person name="Lacey M.P."/>
            <person name="Chaudhary T."/>
            <person name="Keough T."/>
            <person name="Chu L."/>
            <person name="Sears R."/>
            <person name="Yuan B."/>
            <person name="Dawson T.L.Jr."/>
        </authorList>
    </citation>
    <scope>NUCLEOTIDE SEQUENCE [LARGE SCALE GENOMIC DNA]</scope>
    <source>
        <strain evidence="6">ATCC MYA-4612 / CBS 7966</strain>
    </source>
</reference>
<dbReference type="STRING" id="425265.A8PTU9"/>
<gene>
    <name evidence="5" type="ORF">MGL_0482</name>
</gene>
<feature type="compositionally biased region" description="Basic and acidic residues" evidence="4">
    <location>
        <begin position="27"/>
        <end position="36"/>
    </location>
</feature>
<comment type="caution">
    <text evidence="5">The sequence shown here is derived from an EMBL/GenBank/DDBJ whole genome shotgun (WGS) entry which is preliminary data.</text>
</comment>
<feature type="compositionally biased region" description="Acidic residues" evidence="4">
    <location>
        <begin position="498"/>
        <end position="534"/>
    </location>
</feature>
<evidence type="ECO:0000256" key="2">
    <source>
        <dbReference type="ARBA" id="ARBA00022737"/>
    </source>
</evidence>
<dbReference type="GeneID" id="5857013"/>
<feature type="region of interest" description="Disordered" evidence="4">
    <location>
        <begin position="1"/>
        <end position="108"/>
    </location>
</feature>
<dbReference type="PROSITE" id="PS00678">
    <property type="entry name" value="WD_REPEATS_1"/>
    <property type="match status" value="2"/>
</dbReference>
<dbReference type="Gene3D" id="2.130.10.10">
    <property type="entry name" value="YVTN repeat-like/Quinoprotein amine dehydrogenase"/>
    <property type="match status" value="1"/>
</dbReference>
<feature type="repeat" description="WD" evidence="3">
    <location>
        <begin position="274"/>
        <end position="307"/>
    </location>
</feature>
<dbReference type="EMBL" id="AAYY01000001">
    <property type="protein sequence ID" value="EDP45493.1"/>
    <property type="molecule type" value="Genomic_DNA"/>
</dbReference>
<feature type="repeat" description="WD" evidence="3">
    <location>
        <begin position="190"/>
        <end position="232"/>
    </location>
</feature>
<dbReference type="VEuPathDB" id="FungiDB:MGL_0482"/>
<dbReference type="Pfam" id="PF00400">
    <property type="entry name" value="WD40"/>
    <property type="match status" value="3"/>
</dbReference>
<name>A8PTU9_MALGO</name>
<evidence type="ECO:0000256" key="4">
    <source>
        <dbReference type="SAM" id="MobiDB-lite"/>
    </source>
</evidence>
<dbReference type="InterPro" id="IPR036322">
    <property type="entry name" value="WD40_repeat_dom_sf"/>
</dbReference>
<feature type="compositionally biased region" description="Basic and acidic residues" evidence="4">
    <location>
        <begin position="48"/>
        <end position="58"/>
    </location>
</feature>
<dbReference type="SUPFAM" id="SSF50978">
    <property type="entry name" value="WD40 repeat-like"/>
    <property type="match status" value="1"/>
</dbReference>
<dbReference type="InterPro" id="IPR001680">
    <property type="entry name" value="WD40_rpt"/>
</dbReference>
<feature type="compositionally biased region" description="Acidic residues" evidence="4">
    <location>
        <begin position="555"/>
        <end position="587"/>
    </location>
</feature>
<dbReference type="AlphaFoldDB" id="A8PTU9"/>
<dbReference type="InterPro" id="IPR015943">
    <property type="entry name" value="WD40/YVTN_repeat-like_dom_sf"/>
</dbReference>
<feature type="region of interest" description="Disordered" evidence="4">
    <location>
        <begin position="489"/>
        <end position="587"/>
    </location>
</feature>
<feature type="compositionally biased region" description="Basic and acidic residues" evidence="4">
    <location>
        <begin position="91"/>
        <end position="105"/>
    </location>
</feature>
<proteinExistence type="predicted"/>
<sequence>MANQSGLKRKAAAPTASGTAYRKAKSVMKESTKSKPSDSGVRANKSTPKGDKSDERTPKRVKTATGAQHDKGNTAPKKSVSSKSSRIENSLSKRSEEQDDAKQQRVIEPPVNKPTKAEVVQLRKTAAQDRQQINENQLRKGIKPGETGPLPKGIRIVAGTYERFLYGLEGTVQKDSQSSYSIRLEPRFIFPAHVSSIRCVACAGQDSKWLATGGMDELIKVWDLRRRKEMGALTGHEGTITSLSFPNRTFLLSASEDGVINMYRTRDWALLRTLRGHTGRINSVSAHPSGRVALSVGADRMIRMWDLMRGMGSASVKIGTEADRVLWDTLGTRFAVLTGRKIIVYATNMSKVAQIEHPKRLHDIGFVRTNITGNNDKRDDQHELMLVASESGILHVFDLDDLQGTGEDASPREVARLVGHTNRVRSAVATHVQANDGTERLLVTTISSDGYIRVFELCLSREEPLVPELEALAAYDTKKSRLTCLSAVGFDPDASDLPNEEEAESDDSDPEDSDFENADDTLQDNDLSDEDSDAELARLEEEIAQARKAGIIVEGVDEEDDDDDDGDDNDEEEDEVEGELEDEEEDT</sequence>
<dbReference type="FunCoup" id="A8PTU9">
    <property type="interactions" value="353"/>
</dbReference>
<organism evidence="5 6">
    <name type="scientific">Malassezia globosa (strain ATCC MYA-4612 / CBS 7966)</name>
    <name type="common">Dandruff-associated fungus</name>
    <dbReference type="NCBI Taxonomy" id="425265"/>
    <lineage>
        <taxon>Eukaryota</taxon>
        <taxon>Fungi</taxon>
        <taxon>Dikarya</taxon>
        <taxon>Basidiomycota</taxon>
        <taxon>Ustilaginomycotina</taxon>
        <taxon>Malasseziomycetes</taxon>
        <taxon>Malasseziales</taxon>
        <taxon>Malasseziaceae</taxon>
        <taxon>Malassezia</taxon>
    </lineage>
</organism>